<dbReference type="GO" id="GO:0004252">
    <property type="term" value="F:serine-type endopeptidase activity"/>
    <property type="evidence" value="ECO:0007669"/>
    <property type="project" value="UniProtKB-UniRule"/>
</dbReference>
<protein>
    <recommendedName>
        <fullName evidence="8">Peptidase S8/S53 domain-containing protein</fullName>
    </recommendedName>
</protein>
<dbReference type="InterPro" id="IPR034058">
    <property type="entry name" value="TagA/B/C/D_pept_dom"/>
</dbReference>
<dbReference type="RefSeq" id="WP_184691632.1">
    <property type="nucleotide sequence ID" value="NZ_JACHJN010000005.1"/>
</dbReference>
<comment type="similarity">
    <text evidence="1 6">Belongs to the peptidase S8 family.</text>
</comment>
<feature type="active site" description="Charge relay system" evidence="5 6">
    <location>
        <position position="312"/>
    </location>
</feature>
<evidence type="ECO:0000259" key="8">
    <source>
        <dbReference type="Pfam" id="PF00082"/>
    </source>
</evidence>
<dbReference type="InterPro" id="IPR022398">
    <property type="entry name" value="Peptidase_S8_His-AS"/>
</dbReference>
<proteinExistence type="inferred from homology"/>
<dbReference type="PANTHER" id="PTHR43399:SF4">
    <property type="entry name" value="CELL WALL-ASSOCIATED PROTEASE"/>
    <property type="match status" value="1"/>
</dbReference>
<dbReference type="PROSITE" id="PS00138">
    <property type="entry name" value="SUBTILASE_SER"/>
    <property type="match status" value="1"/>
</dbReference>
<dbReference type="CDD" id="cd04842">
    <property type="entry name" value="Peptidases_S8_Kp43_protease"/>
    <property type="match status" value="1"/>
</dbReference>
<feature type="region of interest" description="Disordered" evidence="7">
    <location>
        <begin position="266"/>
        <end position="300"/>
    </location>
</feature>
<dbReference type="Gene3D" id="3.40.50.200">
    <property type="entry name" value="Peptidase S8/S53 domain"/>
    <property type="match status" value="1"/>
</dbReference>
<dbReference type="AlphaFoldDB" id="A0A841CHH4"/>
<feature type="compositionally biased region" description="Basic and acidic residues" evidence="7">
    <location>
        <begin position="333"/>
        <end position="343"/>
    </location>
</feature>
<dbReference type="EMBL" id="JACHJN010000005">
    <property type="protein sequence ID" value="MBB5956841.1"/>
    <property type="molecule type" value="Genomic_DNA"/>
</dbReference>
<dbReference type="InterPro" id="IPR015500">
    <property type="entry name" value="Peptidase_S8_subtilisin-rel"/>
</dbReference>
<dbReference type="Gene3D" id="2.60.120.380">
    <property type="match status" value="1"/>
</dbReference>
<dbReference type="Proteomes" id="UP000547510">
    <property type="component" value="Unassembled WGS sequence"/>
</dbReference>
<comment type="caution">
    <text evidence="9">The sequence shown here is derived from an EMBL/GenBank/DDBJ whole genome shotgun (WGS) entry which is preliminary data.</text>
</comment>
<evidence type="ECO:0000256" key="7">
    <source>
        <dbReference type="SAM" id="MobiDB-lite"/>
    </source>
</evidence>
<keyword evidence="3 6" id="KW-0378">Hydrolase</keyword>
<evidence type="ECO:0000313" key="9">
    <source>
        <dbReference type="EMBL" id="MBB5956841.1"/>
    </source>
</evidence>
<evidence type="ECO:0000256" key="5">
    <source>
        <dbReference type="PIRSR" id="PIRSR615500-1"/>
    </source>
</evidence>
<dbReference type="Pfam" id="PF00082">
    <property type="entry name" value="Peptidase_S8"/>
    <property type="match status" value="1"/>
</dbReference>
<dbReference type="PANTHER" id="PTHR43399">
    <property type="entry name" value="SUBTILISIN-RELATED"/>
    <property type="match status" value="1"/>
</dbReference>
<keyword evidence="2 6" id="KW-0645">Protease</keyword>
<dbReference type="GO" id="GO:0006508">
    <property type="term" value="P:proteolysis"/>
    <property type="evidence" value="ECO:0007669"/>
    <property type="project" value="UniProtKB-KW"/>
</dbReference>
<feature type="region of interest" description="Disordered" evidence="7">
    <location>
        <begin position="332"/>
        <end position="353"/>
    </location>
</feature>
<name>A0A841CHH4_9PSEU</name>
<evidence type="ECO:0000256" key="2">
    <source>
        <dbReference type="ARBA" id="ARBA00022670"/>
    </source>
</evidence>
<dbReference type="InterPro" id="IPR000209">
    <property type="entry name" value="Peptidase_S8/S53_dom"/>
</dbReference>
<feature type="region of interest" description="Disordered" evidence="7">
    <location>
        <begin position="71"/>
        <end position="90"/>
    </location>
</feature>
<evidence type="ECO:0000256" key="1">
    <source>
        <dbReference type="ARBA" id="ARBA00011073"/>
    </source>
</evidence>
<evidence type="ECO:0000313" key="10">
    <source>
        <dbReference type="Proteomes" id="UP000547510"/>
    </source>
</evidence>
<dbReference type="InterPro" id="IPR036852">
    <property type="entry name" value="Peptidase_S8/S53_dom_sf"/>
</dbReference>
<dbReference type="PRINTS" id="PR00723">
    <property type="entry name" value="SUBTILISIN"/>
</dbReference>
<feature type="active site" description="Charge relay system" evidence="5 6">
    <location>
        <position position="568"/>
    </location>
</feature>
<dbReference type="PROSITE" id="PS51892">
    <property type="entry name" value="SUBTILASE"/>
    <property type="match status" value="1"/>
</dbReference>
<evidence type="ECO:0000256" key="4">
    <source>
        <dbReference type="ARBA" id="ARBA00022825"/>
    </source>
</evidence>
<dbReference type="InterPro" id="IPR023828">
    <property type="entry name" value="Peptidase_S8_Ser-AS"/>
</dbReference>
<reference evidence="9 10" key="1">
    <citation type="submission" date="2020-08" db="EMBL/GenBank/DDBJ databases">
        <title>Genomic Encyclopedia of Type Strains, Phase III (KMG-III): the genomes of soil and plant-associated and newly described type strains.</title>
        <authorList>
            <person name="Whitman W."/>
        </authorList>
    </citation>
    <scope>NUCLEOTIDE SEQUENCE [LARGE SCALE GENOMIC DNA]</scope>
    <source>
        <strain evidence="9 10">CECT 8640</strain>
    </source>
</reference>
<dbReference type="PROSITE" id="PS00137">
    <property type="entry name" value="SUBTILASE_HIS"/>
    <property type="match status" value="1"/>
</dbReference>
<dbReference type="InterPro" id="IPR051048">
    <property type="entry name" value="Peptidase_S8/S53_subtilisin"/>
</dbReference>
<dbReference type="InterPro" id="IPR008979">
    <property type="entry name" value="Galactose-bd-like_sf"/>
</dbReference>
<feature type="domain" description="Peptidase S8/S53" evidence="8">
    <location>
        <begin position="303"/>
        <end position="628"/>
    </location>
</feature>
<gene>
    <name evidence="9" type="ORF">FHS29_003434</name>
</gene>
<accession>A0A841CHH4</accession>
<evidence type="ECO:0000256" key="6">
    <source>
        <dbReference type="PROSITE-ProRule" id="PRU01240"/>
    </source>
</evidence>
<dbReference type="SUPFAM" id="SSF49785">
    <property type="entry name" value="Galactose-binding domain-like"/>
    <property type="match status" value="1"/>
</dbReference>
<sequence>MTVLSVVGHLAGGSDRDAVLGLLANVSVREDVVSGDTAEENLAALQRFGLVIHSATDPGGGRAAERAAERARPLAPPARHTGLGSLAVPDLDDTPKADLPGYGETVVLHTVPVPPPDWRDRLDALDAAVLERVAVDGYVVRTPGGGSGSLAALDFVLDVRPYRLSDTADAGNVVSPGGPPPGALPVHYEVLAHRARDLPEIRAWLARRGWPEDGTGRRKVRFRCRFGDPGLLELARRQDVAAVDLHVPPTLLNDHAQQIVGLRPTTGVRSAHGPHPTADVGTTSGSGGTPDVGTVPGLAGLTGRGQVVGVADTGVDSRHPDLKSRLLKVVARGRPDDGSDPHGHGTHVAGTLAGDGSASGGVFRGAAPGASVFFQSVMDGRGRLTGLPVDLNDLLAEAYDAGARIHNDSWGADADSVYRMSSLEIDEFVAEHPDMLVVVAAGNDGRAAAPRHVPRGFVDLFSVNAPATAKNALTVGASRSTRDVPDLTWREWSPAAFPDGPIGEERVGGNPESLAAFSSRGPCQEHDRIKPDLVAPGTCVVSTRSALAPDSTFWDGWDDNYAVLGGTSMAAPLVAGSAALVREWFTAGAHAPSAALLKATLVNGTRWLGGRDARADHPHPPNFHQGFGLLDLTTTLPALFADTGADASACPPLHRLGQTVRLPLHPAGPGPLRVCLAWTDPPGRGIQHALSLVVVHRSSGRHWLGNERRRTTYATADTANNVQVVRIDRPAPGDYEVEITAISELLFGAQDFALAVSGASTDEPGTLWHKGD</sequence>
<feature type="active site" description="Charge relay system" evidence="5 6">
    <location>
        <position position="344"/>
    </location>
</feature>
<keyword evidence="4 6" id="KW-0720">Serine protease</keyword>
<evidence type="ECO:0000256" key="3">
    <source>
        <dbReference type="ARBA" id="ARBA00022801"/>
    </source>
</evidence>
<organism evidence="9 10">
    <name type="scientific">Saccharothrix tamanrassetensis</name>
    <dbReference type="NCBI Taxonomy" id="1051531"/>
    <lineage>
        <taxon>Bacteria</taxon>
        <taxon>Bacillati</taxon>
        <taxon>Actinomycetota</taxon>
        <taxon>Actinomycetes</taxon>
        <taxon>Pseudonocardiales</taxon>
        <taxon>Pseudonocardiaceae</taxon>
        <taxon>Saccharothrix</taxon>
    </lineage>
</organism>
<keyword evidence="10" id="KW-1185">Reference proteome</keyword>
<dbReference type="SUPFAM" id="SSF52743">
    <property type="entry name" value="Subtilisin-like"/>
    <property type="match status" value="1"/>
</dbReference>